<dbReference type="PANTHER" id="PTHR30151:SF19">
    <property type="entry name" value="ABC TRANSPORTER PERMEASE"/>
    <property type="match status" value="1"/>
</dbReference>
<keyword evidence="10" id="KW-1185">Reference proteome</keyword>
<dbReference type="AlphaFoldDB" id="A0AAE3AUB0"/>
<evidence type="ECO:0000256" key="7">
    <source>
        <dbReference type="RuleBase" id="RU363032"/>
    </source>
</evidence>
<protein>
    <submittedName>
        <fullName evidence="9">ABC transporter permease</fullName>
    </submittedName>
</protein>
<comment type="caution">
    <text evidence="9">The sequence shown here is derived from an EMBL/GenBank/DDBJ whole genome shotgun (WGS) entry which is preliminary data.</text>
</comment>
<dbReference type="RefSeq" id="WP_308727852.1">
    <property type="nucleotide sequence ID" value="NZ_JAJEQF010000006.1"/>
</dbReference>
<dbReference type="SUPFAM" id="SSF161098">
    <property type="entry name" value="MetI-like"/>
    <property type="match status" value="1"/>
</dbReference>
<keyword evidence="5 7" id="KW-1133">Transmembrane helix</keyword>
<accession>A0AAE3AUB0</accession>
<feature type="transmembrane region" description="Helical" evidence="7">
    <location>
        <begin position="142"/>
        <end position="162"/>
    </location>
</feature>
<gene>
    <name evidence="9" type="ORF">LKD45_04245</name>
</gene>
<dbReference type="Gene3D" id="1.10.3720.10">
    <property type="entry name" value="MetI-like"/>
    <property type="match status" value="1"/>
</dbReference>
<reference evidence="9 10" key="1">
    <citation type="submission" date="2021-10" db="EMBL/GenBank/DDBJ databases">
        <title>Anaerobic single-cell dispensing facilitates the cultivation of human gut bacteria.</title>
        <authorList>
            <person name="Afrizal A."/>
        </authorList>
    </citation>
    <scope>NUCLEOTIDE SEQUENCE [LARGE SCALE GENOMIC DNA]</scope>
    <source>
        <strain evidence="9 10">CLA-AA-H244</strain>
    </source>
</reference>
<dbReference type="CDD" id="cd06261">
    <property type="entry name" value="TM_PBP2"/>
    <property type="match status" value="1"/>
</dbReference>
<dbReference type="GO" id="GO:0055085">
    <property type="term" value="P:transmembrane transport"/>
    <property type="evidence" value="ECO:0007669"/>
    <property type="project" value="InterPro"/>
</dbReference>
<feature type="transmembrane region" description="Helical" evidence="7">
    <location>
        <begin position="116"/>
        <end position="136"/>
    </location>
</feature>
<dbReference type="InterPro" id="IPR000515">
    <property type="entry name" value="MetI-like"/>
</dbReference>
<comment type="subcellular location">
    <subcellularLocation>
        <location evidence="1 7">Cell membrane</location>
        <topology evidence="1 7">Multi-pass membrane protein</topology>
    </subcellularLocation>
</comment>
<keyword evidence="4 7" id="KW-0812">Transmembrane</keyword>
<evidence type="ECO:0000256" key="6">
    <source>
        <dbReference type="ARBA" id="ARBA00023136"/>
    </source>
</evidence>
<feature type="domain" description="ABC transmembrane type-1" evidence="8">
    <location>
        <begin position="77"/>
        <end position="257"/>
    </location>
</feature>
<evidence type="ECO:0000256" key="2">
    <source>
        <dbReference type="ARBA" id="ARBA00022448"/>
    </source>
</evidence>
<dbReference type="InterPro" id="IPR035906">
    <property type="entry name" value="MetI-like_sf"/>
</dbReference>
<sequence>MKTTNQTLSDQQLFLLAHRRHHHFVHFARIFMLLLFLTVWELFADFHIIDSFFFSSPSRVVACFVRMVSERSLFTHIGITLTETVISFFLVALVSLSAATLLWYSRRLSEILEPFLVVLNSLPKSALAPLLIVWLGTGMDTIIAAGISVAIFGAIINLYTGFLQADPEKLLLIRTLGGTRRDCFFKVVLPASIPVILSNMKVNIGLSLVGVVIGEFLAARRGLGYLIIYGSQVLQLDMLITSILLLCIIAMGLYQLLQFAEHCYKKKV</sequence>
<dbReference type="PANTHER" id="PTHR30151">
    <property type="entry name" value="ALKANE SULFONATE ABC TRANSPORTER-RELATED, MEMBRANE SUBUNIT"/>
    <property type="match status" value="1"/>
</dbReference>
<keyword evidence="6 7" id="KW-0472">Membrane</keyword>
<comment type="similarity">
    <text evidence="7">Belongs to the binding-protein-dependent transport system permease family.</text>
</comment>
<evidence type="ECO:0000256" key="5">
    <source>
        <dbReference type="ARBA" id="ARBA00022989"/>
    </source>
</evidence>
<organism evidence="9 10">
    <name type="scientific">Gallintestinimicrobium propionicum</name>
    <dbReference type="NCBI Taxonomy" id="2981770"/>
    <lineage>
        <taxon>Bacteria</taxon>
        <taxon>Bacillati</taxon>
        <taxon>Bacillota</taxon>
        <taxon>Clostridia</taxon>
        <taxon>Lachnospirales</taxon>
        <taxon>Lachnospiraceae</taxon>
        <taxon>Gallintestinimicrobium</taxon>
    </lineage>
</organism>
<evidence type="ECO:0000256" key="3">
    <source>
        <dbReference type="ARBA" id="ARBA00022475"/>
    </source>
</evidence>
<evidence type="ECO:0000256" key="4">
    <source>
        <dbReference type="ARBA" id="ARBA00022692"/>
    </source>
</evidence>
<dbReference type="EMBL" id="JAJEQF010000006">
    <property type="protein sequence ID" value="MCC2166915.1"/>
    <property type="molecule type" value="Genomic_DNA"/>
</dbReference>
<evidence type="ECO:0000259" key="8">
    <source>
        <dbReference type="PROSITE" id="PS50928"/>
    </source>
</evidence>
<keyword evidence="2 7" id="KW-0813">Transport</keyword>
<evidence type="ECO:0000313" key="10">
    <source>
        <dbReference type="Proteomes" id="UP001199355"/>
    </source>
</evidence>
<dbReference type="Pfam" id="PF00528">
    <property type="entry name" value="BPD_transp_1"/>
    <property type="match status" value="1"/>
</dbReference>
<dbReference type="GO" id="GO:0005886">
    <property type="term" value="C:plasma membrane"/>
    <property type="evidence" value="ECO:0007669"/>
    <property type="project" value="UniProtKB-SubCell"/>
</dbReference>
<name>A0AAE3AUB0_9FIRM</name>
<proteinExistence type="inferred from homology"/>
<feature type="transmembrane region" description="Helical" evidence="7">
    <location>
        <begin position="27"/>
        <end position="49"/>
    </location>
</feature>
<dbReference type="Proteomes" id="UP001199355">
    <property type="component" value="Unassembled WGS sequence"/>
</dbReference>
<evidence type="ECO:0000313" key="9">
    <source>
        <dbReference type="EMBL" id="MCC2166915.1"/>
    </source>
</evidence>
<keyword evidence="3" id="KW-1003">Cell membrane</keyword>
<evidence type="ECO:0000256" key="1">
    <source>
        <dbReference type="ARBA" id="ARBA00004651"/>
    </source>
</evidence>
<feature type="transmembrane region" description="Helical" evidence="7">
    <location>
        <begin position="233"/>
        <end position="257"/>
    </location>
</feature>
<feature type="transmembrane region" description="Helical" evidence="7">
    <location>
        <begin position="85"/>
        <end position="104"/>
    </location>
</feature>
<dbReference type="PROSITE" id="PS50928">
    <property type="entry name" value="ABC_TM1"/>
    <property type="match status" value="1"/>
</dbReference>